<keyword evidence="5" id="KW-1185">Reference proteome</keyword>
<dbReference type="Gene3D" id="2.90.20.10">
    <property type="entry name" value="Plasmodium vivax P25 domain"/>
    <property type="match status" value="1"/>
</dbReference>
<feature type="non-terminal residue" evidence="4">
    <location>
        <position position="852"/>
    </location>
</feature>
<proteinExistence type="predicted"/>
<comment type="caution">
    <text evidence="4">The sequence shown here is derived from an EMBL/GenBank/DDBJ whole genome shotgun (WGS) entry which is preliminary data.</text>
</comment>
<dbReference type="PROSITE" id="PS01186">
    <property type="entry name" value="EGF_2"/>
    <property type="match status" value="1"/>
</dbReference>
<dbReference type="PROSITE" id="PS50026">
    <property type="entry name" value="EGF_3"/>
    <property type="match status" value="1"/>
</dbReference>
<feature type="compositionally biased region" description="Polar residues" evidence="2">
    <location>
        <begin position="814"/>
        <end position="844"/>
    </location>
</feature>
<evidence type="ECO:0000256" key="1">
    <source>
        <dbReference type="PROSITE-ProRule" id="PRU00076"/>
    </source>
</evidence>
<dbReference type="AlphaFoldDB" id="A0AAV1KFS4"/>
<feature type="region of interest" description="Disordered" evidence="2">
    <location>
        <begin position="660"/>
        <end position="691"/>
    </location>
</feature>
<gene>
    <name evidence="4" type="ORF">PARMNEM_LOCUS3523</name>
</gene>
<dbReference type="InterPro" id="IPR000742">
    <property type="entry name" value="EGF"/>
</dbReference>
<feature type="compositionally biased region" description="Polar residues" evidence="2">
    <location>
        <begin position="660"/>
        <end position="673"/>
    </location>
</feature>
<dbReference type="Proteomes" id="UP001314205">
    <property type="component" value="Unassembled WGS sequence"/>
</dbReference>
<dbReference type="SMART" id="SM00181">
    <property type="entry name" value="EGF"/>
    <property type="match status" value="9"/>
</dbReference>
<dbReference type="PANTHER" id="PTHR22963">
    <property type="entry name" value="ENDOGLIN-RELATED"/>
    <property type="match status" value="1"/>
</dbReference>
<evidence type="ECO:0000313" key="5">
    <source>
        <dbReference type="Proteomes" id="UP001314205"/>
    </source>
</evidence>
<dbReference type="PANTHER" id="PTHR22963:SF39">
    <property type="entry name" value="DUMPY"/>
    <property type="match status" value="1"/>
</dbReference>
<comment type="caution">
    <text evidence="1">Lacks conserved residue(s) required for the propagation of feature annotation.</text>
</comment>
<evidence type="ECO:0000256" key="2">
    <source>
        <dbReference type="SAM" id="MobiDB-lite"/>
    </source>
</evidence>
<evidence type="ECO:0000259" key="3">
    <source>
        <dbReference type="PROSITE" id="PS50026"/>
    </source>
</evidence>
<protein>
    <recommendedName>
        <fullName evidence="3">EGF-like domain-containing protein</fullName>
    </recommendedName>
</protein>
<dbReference type="EMBL" id="CAVLGL010000035">
    <property type="protein sequence ID" value="CAK1581915.1"/>
    <property type="molecule type" value="Genomic_DNA"/>
</dbReference>
<reference evidence="4 5" key="1">
    <citation type="submission" date="2023-11" db="EMBL/GenBank/DDBJ databases">
        <authorList>
            <person name="Hedman E."/>
            <person name="Englund M."/>
            <person name="Stromberg M."/>
            <person name="Nyberg Akerstrom W."/>
            <person name="Nylinder S."/>
            <person name="Jareborg N."/>
            <person name="Kallberg Y."/>
            <person name="Kronander E."/>
        </authorList>
    </citation>
    <scope>NUCLEOTIDE SEQUENCE [LARGE SCALE GENOMIC DNA]</scope>
</reference>
<name>A0AAV1KFS4_9NEOP</name>
<keyword evidence="1" id="KW-0245">EGF-like domain</keyword>
<sequence length="852" mass="92613">MMCSLKQCVSVCRENSCGKNALCLATRHRAVCSCASGYSGDPLTECKQYECLKNGDCGEDEECNKDGRCKNVCLGRCGVNAICRSVNRTPQCACPPNYVGNPKVECSQQPTGSCLRNPCGIDARCRDLDDGSFECTCPPGCAGNPQRQCFCGTMAPCALKNCGINAQCRVGYNGQPHCYCPRNYPKGDPNIECNQERSVVDCRTTGCGINGECLREGAEFVCRCIPGTEGQADIECHTSIECTSDKDCPVDKACLSLHCVDPCTIRGVCGEDALCVSVMHRAQCSCPQCYVGQPRLACRLDPTCKPTVELNTTITCSDTKPCPPKLACDLSTNQCRNPCMEYQNCRPNQRCEVRNHIPVCVCRNGFALNEKGELTCAPEHAECTRDDQCPSNAVCRNSKCVNPCLASREPMCPQGKQCEVVEHRVMCVCVEDCHPSVSICLRDNGCPQNLACVDFQCKDPCKGACGDAPCSVEDHHPVCKFCPSGFTHDEKHGCIKALECGAHEHCAAGLACVNGRCADPCANGGPCIAGQRCSVVDHQPVCSKVCQCQTDADCARYQNRHCDGCACVADAPGTHCAHCRPGVPCDPFSGACMENDRPKNVPLTYSEITTIDSELAVSTVKPIQNTVVTDFDYDAFTNTEMTTAETYTSTDFTTTQNVKHTTSFPSESKNTVDNVHKDNTNESFNNASSTLLDSSDEDKTIVTSSLSTTSMTYHFTDTHYETRTASENSNPDMFDNKMEQDDLITTSKDKSYTMQGITRSDTTMDDLTLSTSTVEAVTKSTNNLVAEDTTPGISFYTEFNNQYQSTLDSDELVQSSSTINSESTVKPFSSRTETNGTTKYSNDNKLYKTPEN</sequence>
<organism evidence="4 5">
    <name type="scientific">Parnassius mnemosyne</name>
    <name type="common">clouded apollo</name>
    <dbReference type="NCBI Taxonomy" id="213953"/>
    <lineage>
        <taxon>Eukaryota</taxon>
        <taxon>Metazoa</taxon>
        <taxon>Ecdysozoa</taxon>
        <taxon>Arthropoda</taxon>
        <taxon>Hexapoda</taxon>
        <taxon>Insecta</taxon>
        <taxon>Pterygota</taxon>
        <taxon>Neoptera</taxon>
        <taxon>Endopterygota</taxon>
        <taxon>Lepidoptera</taxon>
        <taxon>Glossata</taxon>
        <taxon>Ditrysia</taxon>
        <taxon>Papilionoidea</taxon>
        <taxon>Papilionidae</taxon>
        <taxon>Parnassiinae</taxon>
        <taxon>Parnassini</taxon>
        <taxon>Parnassius</taxon>
        <taxon>Driopa</taxon>
    </lineage>
</organism>
<feature type="region of interest" description="Disordered" evidence="2">
    <location>
        <begin position="814"/>
        <end position="852"/>
    </location>
</feature>
<evidence type="ECO:0000313" key="4">
    <source>
        <dbReference type="EMBL" id="CAK1581915.1"/>
    </source>
</evidence>
<accession>A0AAV1KFS4</accession>
<feature type="compositionally biased region" description="Polar residues" evidence="2">
    <location>
        <begin position="681"/>
        <end position="691"/>
    </location>
</feature>
<feature type="domain" description="EGF-like" evidence="3">
    <location>
        <begin position="110"/>
        <end position="150"/>
    </location>
</feature>